<feature type="transmembrane region" description="Helical" evidence="1">
    <location>
        <begin position="184"/>
        <end position="208"/>
    </location>
</feature>
<accession>A0ABT9U6F3</accession>
<protein>
    <submittedName>
        <fullName evidence="2">ABC-2 type transport system permease protein</fullName>
    </submittedName>
</protein>
<evidence type="ECO:0000256" key="1">
    <source>
        <dbReference type="SAM" id="Phobius"/>
    </source>
</evidence>
<feature type="transmembrane region" description="Helical" evidence="1">
    <location>
        <begin position="238"/>
        <end position="260"/>
    </location>
</feature>
<dbReference type="RefSeq" id="WP_307206673.1">
    <property type="nucleotide sequence ID" value="NZ_JAUSSU010000010.1"/>
</dbReference>
<keyword evidence="1" id="KW-1133">Transmembrane helix</keyword>
<dbReference type="PANTHER" id="PTHR37305">
    <property type="entry name" value="INTEGRAL MEMBRANE PROTEIN-RELATED"/>
    <property type="match status" value="1"/>
</dbReference>
<dbReference type="PANTHER" id="PTHR37305:SF1">
    <property type="entry name" value="MEMBRANE PROTEIN"/>
    <property type="match status" value="1"/>
</dbReference>
<name>A0ABT9U6F3_PAEHA</name>
<evidence type="ECO:0000313" key="2">
    <source>
        <dbReference type="EMBL" id="MDQ0115219.1"/>
    </source>
</evidence>
<feature type="transmembrane region" description="Helical" evidence="1">
    <location>
        <begin position="21"/>
        <end position="42"/>
    </location>
</feature>
<proteinExistence type="predicted"/>
<sequence length="267" mass="30260">MGDFLQLVRNENIKVYFRPRTYIMAGLLVGAVILISVMWLLLSGRDTTMWMVAYWESFILFLLVTIFSVVIAAVSVAEEFTSGTIKLLLIRPWSRSKILLSKYISVVLFAALLTVLLLGSTLLVNWLSFGLFPSETALAIQEQLPGQENMSSLQYLFQFYVMKFIVLVVMITLAFMLSTIFRSSALAIGLALFLLLAMDIINSLFSLLNYKWIDYLLFTHLDLTRYIGHTTIDGGMTLGFSLGILGLYYVLFIALTWYIFDKRDVAG</sequence>
<dbReference type="EMBL" id="JAUSSU010000010">
    <property type="protein sequence ID" value="MDQ0115219.1"/>
    <property type="molecule type" value="Genomic_DNA"/>
</dbReference>
<evidence type="ECO:0000313" key="3">
    <source>
        <dbReference type="Proteomes" id="UP001229346"/>
    </source>
</evidence>
<gene>
    <name evidence="2" type="ORF">J2T15_004677</name>
</gene>
<comment type="caution">
    <text evidence="2">The sequence shown here is derived from an EMBL/GenBank/DDBJ whole genome shotgun (WGS) entry which is preliminary data.</text>
</comment>
<feature type="transmembrane region" description="Helical" evidence="1">
    <location>
        <begin position="54"/>
        <end position="77"/>
    </location>
</feature>
<dbReference type="Pfam" id="PF12679">
    <property type="entry name" value="ABC2_membrane_2"/>
    <property type="match status" value="1"/>
</dbReference>
<feature type="transmembrane region" description="Helical" evidence="1">
    <location>
        <begin position="155"/>
        <end position="177"/>
    </location>
</feature>
<keyword evidence="1" id="KW-0812">Transmembrane</keyword>
<organism evidence="2 3">
    <name type="scientific">Paenibacillus harenae</name>
    <dbReference type="NCBI Taxonomy" id="306543"/>
    <lineage>
        <taxon>Bacteria</taxon>
        <taxon>Bacillati</taxon>
        <taxon>Bacillota</taxon>
        <taxon>Bacilli</taxon>
        <taxon>Bacillales</taxon>
        <taxon>Paenibacillaceae</taxon>
        <taxon>Paenibacillus</taxon>
    </lineage>
</organism>
<feature type="transmembrane region" description="Helical" evidence="1">
    <location>
        <begin position="98"/>
        <end position="124"/>
    </location>
</feature>
<reference evidence="2 3" key="1">
    <citation type="submission" date="2023-07" db="EMBL/GenBank/DDBJ databases">
        <title>Sorghum-associated microbial communities from plants grown in Nebraska, USA.</title>
        <authorList>
            <person name="Schachtman D."/>
        </authorList>
    </citation>
    <scope>NUCLEOTIDE SEQUENCE [LARGE SCALE GENOMIC DNA]</scope>
    <source>
        <strain evidence="2 3">CC482</strain>
    </source>
</reference>
<keyword evidence="3" id="KW-1185">Reference proteome</keyword>
<keyword evidence="1" id="KW-0472">Membrane</keyword>
<dbReference type="Proteomes" id="UP001229346">
    <property type="component" value="Unassembled WGS sequence"/>
</dbReference>